<evidence type="ECO:0000256" key="1">
    <source>
        <dbReference type="ARBA" id="ARBA00007320"/>
    </source>
</evidence>
<dbReference type="PANTHER" id="PTHR12934">
    <property type="entry name" value="50S RIBOSOMAL PROTEIN L15"/>
    <property type="match status" value="1"/>
</dbReference>
<dbReference type="Gene3D" id="3.100.10.10">
    <property type="match status" value="1"/>
</dbReference>
<proteinExistence type="inferred from homology"/>
<evidence type="ECO:0000256" key="6">
    <source>
        <dbReference type="SAM" id="MobiDB-lite"/>
    </source>
</evidence>
<dbReference type="OrthoDB" id="9810293at2"/>
<dbReference type="GO" id="GO:0006412">
    <property type="term" value="P:translation"/>
    <property type="evidence" value="ECO:0007669"/>
    <property type="project" value="UniProtKB-UniRule"/>
</dbReference>
<feature type="domain" description="Large ribosomal subunit protein uL15/eL18" evidence="7">
    <location>
        <begin position="76"/>
        <end position="145"/>
    </location>
</feature>
<protein>
    <recommendedName>
        <fullName evidence="4">Large ribosomal subunit protein uL15</fullName>
    </recommendedName>
</protein>
<dbReference type="PROSITE" id="PS00475">
    <property type="entry name" value="RIBOSOMAL_L15"/>
    <property type="match status" value="1"/>
</dbReference>
<keyword evidence="4" id="KW-0699">rRNA-binding</keyword>
<comment type="subunit">
    <text evidence="4">Part of the 50S ribosomal subunit.</text>
</comment>
<dbReference type="HAMAP" id="MF_01341">
    <property type="entry name" value="Ribosomal_uL15"/>
    <property type="match status" value="1"/>
</dbReference>
<evidence type="ECO:0000256" key="3">
    <source>
        <dbReference type="ARBA" id="ARBA00023274"/>
    </source>
</evidence>
<keyword evidence="9" id="KW-1185">Reference proteome</keyword>
<dbReference type="InterPro" id="IPR021131">
    <property type="entry name" value="Ribosomal_uL15/eL18"/>
</dbReference>
<dbReference type="Proteomes" id="UP000321595">
    <property type="component" value="Chromosome"/>
</dbReference>
<dbReference type="Pfam" id="PF00828">
    <property type="entry name" value="Ribosomal_L27A"/>
    <property type="match status" value="1"/>
</dbReference>
<dbReference type="GO" id="GO:0022625">
    <property type="term" value="C:cytosolic large ribosomal subunit"/>
    <property type="evidence" value="ECO:0007669"/>
    <property type="project" value="TreeGrafter"/>
</dbReference>
<dbReference type="AlphaFoldDB" id="A0A5B8XS55"/>
<gene>
    <name evidence="4" type="primary">rplO</name>
    <name evidence="8" type="ORF">FRD01_16410</name>
</gene>
<keyword evidence="2 4" id="KW-0689">Ribosomal protein</keyword>
<dbReference type="InterPro" id="IPR030878">
    <property type="entry name" value="Ribosomal_uL15"/>
</dbReference>
<comment type="similarity">
    <text evidence="1 4 5">Belongs to the universal ribosomal protein uL15 family.</text>
</comment>
<organism evidence="8 9">
    <name type="scientific">Microvenator marinus</name>
    <dbReference type="NCBI Taxonomy" id="2600177"/>
    <lineage>
        <taxon>Bacteria</taxon>
        <taxon>Deltaproteobacteria</taxon>
        <taxon>Bradymonadales</taxon>
        <taxon>Microvenatoraceae</taxon>
        <taxon>Microvenator</taxon>
    </lineage>
</organism>
<feature type="region of interest" description="Disordered" evidence="6">
    <location>
        <begin position="1"/>
        <end position="57"/>
    </location>
</feature>
<comment type="function">
    <text evidence="4">Binds to the 23S rRNA.</text>
</comment>
<evidence type="ECO:0000256" key="4">
    <source>
        <dbReference type="HAMAP-Rule" id="MF_01341"/>
    </source>
</evidence>
<reference evidence="8 9" key="1">
    <citation type="submission" date="2019-08" db="EMBL/GenBank/DDBJ databases">
        <authorList>
            <person name="Liang Q."/>
        </authorList>
    </citation>
    <scope>NUCLEOTIDE SEQUENCE [LARGE SCALE GENOMIC DNA]</scope>
    <source>
        <strain evidence="8 9">V1718</strain>
    </source>
</reference>
<dbReference type="SUPFAM" id="SSF52080">
    <property type="entry name" value="Ribosomal proteins L15p and L18e"/>
    <property type="match status" value="1"/>
</dbReference>
<dbReference type="InterPro" id="IPR005749">
    <property type="entry name" value="Ribosomal_uL15_bac-type"/>
</dbReference>
<dbReference type="InterPro" id="IPR036227">
    <property type="entry name" value="Ribosomal_uL15/eL18_sf"/>
</dbReference>
<dbReference type="InterPro" id="IPR001196">
    <property type="entry name" value="Ribosomal_uL15_CS"/>
</dbReference>
<evidence type="ECO:0000259" key="7">
    <source>
        <dbReference type="Pfam" id="PF00828"/>
    </source>
</evidence>
<dbReference type="KEGG" id="bbae:FRD01_16410"/>
<keyword evidence="3 4" id="KW-0687">Ribonucleoprotein</keyword>
<evidence type="ECO:0000256" key="2">
    <source>
        <dbReference type="ARBA" id="ARBA00022980"/>
    </source>
</evidence>
<dbReference type="NCBIfam" id="TIGR01071">
    <property type="entry name" value="rplO_bact"/>
    <property type="match status" value="1"/>
</dbReference>
<dbReference type="GO" id="GO:0003735">
    <property type="term" value="F:structural constituent of ribosome"/>
    <property type="evidence" value="ECO:0007669"/>
    <property type="project" value="InterPro"/>
</dbReference>
<dbReference type="EMBL" id="CP042467">
    <property type="protein sequence ID" value="QED28792.1"/>
    <property type="molecule type" value="Genomic_DNA"/>
</dbReference>
<name>A0A5B8XS55_9DELT</name>
<dbReference type="RefSeq" id="WP_146961540.1">
    <property type="nucleotide sequence ID" value="NZ_CP042467.1"/>
</dbReference>
<keyword evidence="4" id="KW-0694">RNA-binding</keyword>
<sequence length="149" mass="15606">MDLSTLKAPKGANRNRKRKGRGQGSTLGKTAGKGHKGQKARSGGQVKAGFEGGQMPLQRRLPKQGFTNIHAKVYGVVNVSTLERAFEEGEEVSFETVAAKRLIKKHADGLKVLGQGTLSKKLVVKAAKVSASAQEKISAAGGTVEVIGG</sequence>
<dbReference type="GO" id="GO:0019843">
    <property type="term" value="F:rRNA binding"/>
    <property type="evidence" value="ECO:0007669"/>
    <property type="project" value="UniProtKB-UniRule"/>
</dbReference>
<dbReference type="PANTHER" id="PTHR12934:SF11">
    <property type="entry name" value="LARGE RIBOSOMAL SUBUNIT PROTEIN UL15M"/>
    <property type="match status" value="1"/>
</dbReference>
<accession>A0A5B8XS55</accession>
<evidence type="ECO:0000313" key="9">
    <source>
        <dbReference type="Proteomes" id="UP000321595"/>
    </source>
</evidence>
<evidence type="ECO:0000313" key="8">
    <source>
        <dbReference type="EMBL" id="QED28792.1"/>
    </source>
</evidence>
<evidence type="ECO:0000256" key="5">
    <source>
        <dbReference type="RuleBase" id="RU003888"/>
    </source>
</evidence>